<protein>
    <recommendedName>
        <fullName evidence="3">RCC1-like domain-containing protein</fullName>
    </recommendedName>
</protein>
<evidence type="ECO:0000259" key="3">
    <source>
        <dbReference type="Pfam" id="PF25390"/>
    </source>
</evidence>
<feature type="domain" description="RCC1-like" evidence="3">
    <location>
        <begin position="75"/>
        <end position="377"/>
    </location>
</feature>
<dbReference type="PANTHER" id="PTHR45982:SF1">
    <property type="entry name" value="REGULATOR OF CHROMOSOME CONDENSATION"/>
    <property type="match status" value="1"/>
</dbReference>
<name>A0A5B8Y304_9DELT</name>
<dbReference type="Gene3D" id="2.130.10.30">
    <property type="entry name" value="Regulator of chromosome condensation 1/beta-lactamase-inhibitor protein II"/>
    <property type="match status" value="2"/>
</dbReference>
<dbReference type="GO" id="GO:0005737">
    <property type="term" value="C:cytoplasm"/>
    <property type="evidence" value="ECO:0007669"/>
    <property type="project" value="TreeGrafter"/>
</dbReference>
<dbReference type="GO" id="GO:0005085">
    <property type="term" value="F:guanyl-nucleotide exchange factor activity"/>
    <property type="evidence" value="ECO:0007669"/>
    <property type="project" value="TreeGrafter"/>
</dbReference>
<keyword evidence="2" id="KW-0677">Repeat</keyword>
<dbReference type="PROSITE" id="PS50012">
    <property type="entry name" value="RCC1_3"/>
    <property type="match status" value="3"/>
</dbReference>
<dbReference type="PANTHER" id="PTHR45982">
    <property type="entry name" value="REGULATOR OF CHROMOSOME CONDENSATION"/>
    <property type="match status" value="1"/>
</dbReference>
<dbReference type="InterPro" id="IPR009091">
    <property type="entry name" value="RCC1/BLIP-II"/>
</dbReference>
<dbReference type="PROSITE" id="PS51257">
    <property type="entry name" value="PROKAR_LIPOPROTEIN"/>
    <property type="match status" value="1"/>
</dbReference>
<organism evidence="4 5">
    <name type="scientific">Microvenator marinus</name>
    <dbReference type="NCBI Taxonomy" id="2600177"/>
    <lineage>
        <taxon>Bacteria</taxon>
        <taxon>Deltaproteobacteria</taxon>
        <taxon>Bradymonadales</taxon>
        <taxon>Microvenatoraceae</taxon>
        <taxon>Microvenator</taxon>
    </lineage>
</organism>
<keyword evidence="1" id="KW-0344">Guanine-nucleotide releasing factor</keyword>
<dbReference type="InterPro" id="IPR051553">
    <property type="entry name" value="Ran_GTPase-activating"/>
</dbReference>
<dbReference type="SUPFAM" id="SSF50985">
    <property type="entry name" value="RCC1/BLIP-II"/>
    <property type="match status" value="1"/>
</dbReference>
<gene>
    <name evidence="4" type="ORF">FRD01_22900</name>
</gene>
<reference evidence="4 5" key="1">
    <citation type="submission" date="2019-08" db="EMBL/GenBank/DDBJ databases">
        <authorList>
            <person name="Liang Q."/>
        </authorList>
    </citation>
    <scope>NUCLEOTIDE SEQUENCE [LARGE SCALE GENOMIC DNA]</scope>
    <source>
        <strain evidence="4 5">V1718</strain>
    </source>
</reference>
<evidence type="ECO:0000256" key="2">
    <source>
        <dbReference type="ARBA" id="ARBA00022737"/>
    </source>
</evidence>
<evidence type="ECO:0000313" key="5">
    <source>
        <dbReference type="Proteomes" id="UP000321595"/>
    </source>
</evidence>
<evidence type="ECO:0000256" key="1">
    <source>
        <dbReference type="ARBA" id="ARBA00022658"/>
    </source>
</evidence>
<dbReference type="KEGG" id="bbae:FRD01_22900"/>
<sequence>MKILTLKKTGCVLSLLGLVVVSISCRTTTSSRGHGKLLETREVQLDAGRDFTCLLRSGALKCWGSEAWAEEQLGAGITKVAVGEFHHCVIQEFGLKCWGRNDLGELGDGTQTGRTEPKFVLGLQEGVSDVSVGDQHTCAIQNGAVSCWGSNEKGQLGDGTFGSHRPTPVAVLGLERGVSQVVAGEEHSCALKQGAVYCWGQNSEGQLGDGTFDSRTLPRLVVGLESDVTELVAGGWHNCAIKNSKVYCWGGNSYGQLGDRTYRPSAQARELIEAGFPLRALDASLTHTCANRSGAMVCWGLSHMSLDRNDPQIVDKMESGVGMIALGWEHACVLKDMEVICWGLKNHQNELGDQTRSVFTVPTLVRDLKSNVTNFSSDGAETCVIQFQRVKCSKRNKSRREPANPTFRGARVEGLGAGVSEISVTNRKCAIAEGALKCWGRGAPSEDIASLVPGFESGVTRLSDGGWCVLRDGGVYCFRDGEYTVEKGWESGVTDIVGGYAIKNGALQVRGKTGQLPQTVKGFESGVSKIYKDGRCVVKDGVFVCIGEDLESVRISELRVEHPPDDYLLSNNYFFVVTEGKLMIYSRDGEILRGEIFQGIDSGVTKIERTSMGICILQDDGLKCWETPKSNSRSQGLIKVKVW</sequence>
<dbReference type="Proteomes" id="UP000321595">
    <property type="component" value="Chromosome"/>
</dbReference>
<dbReference type="AlphaFoldDB" id="A0A5B8Y304"/>
<evidence type="ECO:0000313" key="4">
    <source>
        <dbReference type="EMBL" id="QED30029.1"/>
    </source>
</evidence>
<dbReference type="OrthoDB" id="9758365at2"/>
<dbReference type="EMBL" id="CP042467">
    <property type="protein sequence ID" value="QED30029.1"/>
    <property type="molecule type" value="Genomic_DNA"/>
</dbReference>
<dbReference type="InterPro" id="IPR000408">
    <property type="entry name" value="Reg_chr_condens"/>
</dbReference>
<dbReference type="Pfam" id="PF25390">
    <property type="entry name" value="WD40_RLD"/>
    <property type="match status" value="1"/>
</dbReference>
<proteinExistence type="predicted"/>
<keyword evidence="5" id="KW-1185">Reference proteome</keyword>
<accession>A0A5B8Y304</accession>
<dbReference type="PRINTS" id="PR00633">
    <property type="entry name" value="RCCNDNSATION"/>
</dbReference>
<dbReference type="InterPro" id="IPR058923">
    <property type="entry name" value="RCC1-like_dom"/>
</dbReference>